<dbReference type="AlphaFoldDB" id="A0A1M5TZ88"/>
<proteinExistence type="predicted"/>
<name>A0A1M5TZ88_9BRAD</name>
<dbReference type="Proteomes" id="UP000190675">
    <property type="component" value="Chromosome I"/>
</dbReference>
<dbReference type="EMBL" id="LT670818">
    <property type="protein sequence ID" value="SHH56008.1"/>
    <property type="molecule type" value="Genomic_DNA"/>
</dbReference>
<organism evidence="2 3">
    <name type="scientific">Bradyrhizobium erythrophlei</name>
    <dbReference type="NCBI Taxonomy" id="1437360"/>
    <lineage>
        <taxon>Bacteria</taxon>
        <taxon>Pseudomonadati</taxon>
        <taxon>Pseudomonadota</taxon>
        <taxon>Alphaproteobacteria</taxon>
        <taxon>Hyphomicrobiales</taxon>
        <taxon>Nitrobacteraceae</taxon>
        <taxon>Bradyrhizobium</taxon>
    </lineage>
</organism>
<dbReference type="RefSeq" id="WP_079571344.1">
    <property type="nucleotide sequence ID" value="NZ_LT670818.1"/>
</dbReference>
<sequence length="99" mass="11295">MTATSAAPKAVDPSPSLNRNRTFQKKQVDDERRFRNSTNPNQGAHMTASIEAYDKAIVNRQPNFDERKTRSEFRKVIPNLMTIVVHCFDPRVTGGIRHL</sequence>
<reference evidence="2 3" key="1">
    <citation type="submission" date="2016-11" db="EMBL/GenBank/DDBJ databases">
        <authorList>
            <person name="Jaros S."/>
            <person name="Januszkiewicz K."/>
            <person name="Wedrychowicz H."/>
        </authorList>
    </citation>
    <scope>NUCLEOTIDE SEQUENCE [LARGE SCALE GENOMIC DNA]</scope>
    <source>
        <strain evidence="2 3">GAS242</strain>
    </source>
</reference>
<evidence type="ECO:0000313" key="3">
    <source>
        <dbReference type="Proteomes" id="UP000190675"/>
    </source>
</evidence>
<evidence type="ECO:0000313" key="2">
    <source>
        <dbReference type="EMBL" id="SHH56008.1"/>
    </source>
</evidence>
<evidence type="ECO:0000256" key="1">
    <source>
        <dbReference type="SAM" id="MobiDB-lite"/>
    </source>
</evidence>
<protein>
    <submittedName>
        <fullName evidence="2">Uncharacterized protein</fullName>
    </submittedName>
</protein>
<accession>A0A1M5TZ88</accession>
<feature type="region of interest" description="Disordered" evidence="1">
    <location>
        <begin position="1"/>
        <end position="46"/>
    </location>
</feature>
<gene>
    <name evidence="2" type="ORF">SAMN05444169_8075</name>
</gene>